<keyword evidence="3" id="KW-0238">DNA-binding</keyword>
<evidence type="ECO:0000256" key="3">
    <source>
        <dbReference type="ARBA" id="ARBA00023125"/>
    </source>
</evidence>
<organism evidence="5 6">
    <name type="scientific">Candidatus Ruthenibacterium merdavium</name>
    <dbReference type="NCBI Taxonomy" id="2838752"/>
    <lineage>
        <taxon>Bacteria</taxon>
        <taxon>Bacillati</taxon>
        <taxon>Bacillota</taxon>
        <taxon>Clostridia</taxon>
        <taxon>Eubacteriales</taxon>
        <taxon>Oscillospiraceae</taxon>
        <taxon>Ruthenibacterium</taxon>
    </lineage>
</organism>
<name>A0A9D2TK74_9FIRM</name>
<dbReference type="PANTHER" id="PTHR30408">
    <property type="entry name" value="TYPE-1 RESTRICTION ENZYME ECOKI SPECIFICITY PROTEIN"/>
    <property type="match status" value="1"/>
</dbReference>
<protein>
    <submittedName>
        <fullName evidence="5">Restriction endonuclease subunit S</fullName>
    </submittedName>
</protein>
<dbReference type="Gene3D" id="3.90.220.20">
    <property type="entry name" value="DNA methylase specificity domains"/>
    <property type="match status" value="2"/>
</dbReference>
<evidence type="ECO:0000259" key="4">
    <source>
        <dbReference type="Pfam" id="PF01420"/>
    </source>
</evidence>
<keyword evidence="5" id="KW-0255">Endonuclease</keyword>
<sequence>MGLTKYKLGELIEQTEEVNSQLIYGAEDVRGMTITKQIIPTKADVTNTDLRKFLVVKPDEFVFNPRTHGKRIGFGYNDTEQAFIISWNNIAFRVKEEKKKIVLSEYLFLHFNRAEWDREACYRSWGSSTEVFSWDALCEMTLELPDITVQQKYVDIYRAMIQNQQCYERGLEDLKRAVFAEIETIKHTANKVPVGELLKEVDVRNRDEQIQEIQGINIDKVFMPSVADASSVNLKNYKVVHKGQFAYSSMQTGRDECIRIALFDKEEPIIISPAYSVLQPKSEDVIAEYIMLWFLRPETDRLGWFASDASIRANLDLGRFYEIEIPLPDTKKQRAIADIYSAFVARREINERLKAQIKDICPILIRGSLIEG</sequence>
<comment type="similarity">
    <text evidence="1">Belongs to the type-I restriction system S methylase family.</text>
</comment>
<reference evidence="5" key="1">
    <citation type="journal article" date="2021" name="PeerJ">
        <title>Extensive microbial diversity within the chicken gut microbiome revealed by metagenomics and culture.</title>
        <authorList>
            <person name="Gilroy R."/>
            <person name="Ravi A."/>
            <person name="Getino M."/>
            <person name="Pursley I."/>
            <person name="Horton D.L."/>
            <person name="Alikhan N.F."/>
            <person name="Baker D."/>
            <person name="Gharbi K."/>
            <person name="Hall N."/>
            <person name="Watson M."/>
            <person name="Adriaenssens E.M."/>
            <person name="Foster-Nyarko E."/>
            <person name="Jarju S."/>
            <person name="Secka A."/>
            <person name="Antonio M."/>
            <person name="Oren A."/>
            <person name="Chaudhuri R.R."/>
            <person name="La Ragione R."/>
            <person name="Hildebrand F."/>
            <person name="Pallen M.J."/>
        </authorList>
    </citation>
    <scope>NUCLEOTIDE SEQUENCE</scope>
    <source>
        <strain evidence="5">5933</strain>
    </source>
</reference>
<dbReference type="SUPFAM" id="SSF116734">
    <property type="entry name" value="DNA methylase specificity domain"/>
    <property type="match status" value="2"/>
</dbReference>
<dbReference type="PANTHER" id="PTHR30408:SF13">
    <property type="entry name" value="TYPE I RESTRICTION ENZYME HINDI SPECIFICITY SUBUNIT"/>
    <property type="match status" value="1"/>
</dbReference>
<keyword evidence="2" id="KW-0680">Restriction system</keyword>
<evidence type="ECO:0000313" key="6">
    <source>
        <dbReference type="Proteomes" id="UP000823918"/>
    </source>
</evidence>
<dbReference type="Pfam" id="PF01420">
    <property type="entry name" value="Methylase_S"/>
    <property type="match status" value="1"/>
</dbReference>
<evidence type="ECO:0000313" key="5">
    <source>
        <dbReference type="EMBL" id="HJC71803.1"/>
    </source>
</evidence>
<keyword evidence="5" id="KW-0540">Nuclease</keyword>
<dbReference type="InterPro" id="IPR052021">
    <property type="entry name" value="Type-I_RS_S_subunit"/>
</dbReference>
<accession>A0A9D2TK74</accession>
<dbReference type="Proteomes" id="UP000823918">
    <property type="component" value="Unassembled WGS sequence"/>
</dbReference>
<keyword evidence="5" id="KW-0378">Hydrolase</keyword>
<dbReference type="AlphaFoldDB" id="A0A9D2TK74"/>
<evidence type="ECO:0000256" key="2">
    <source>
        <dbReference type="ARBA" id="ARBA00022747"/>
    </source>
</evidence>
<gene>
    <name evidence="5" type="ORF">H9698_03280</name>
</gene>
<dbReference type="GO" id="GO:0003677">
    <property type="term" value="F:DNA binding"/>
    <property type="evidence" value="ECO:0007669"/>
    <property type="project" value="UniProtKB-KW"/>
</dbReference>
<comment type="caution">
    <text evidence="5">The sequence shown here is derived from an EMBL/GenBank/DDBJ whole genome shotgun (WGS) entry which is preliminary data.</text>
</comment>
<dbReference type="EMBL" id="DWWA01000018">
    <property type="protein sequence ID" value="HJC71803.1"/>
    <property type="molecule type" value="Genomic_DNA"/>
</dbReference>
<proteinExistence type="inferred from homology"/>
<evidence type="ECO:0000256" key="1">
    <source>
        <dbReference type="ARBA" id="ARBA00010923"/>
    </source>
</evidence>
<feature type="domain" description="Type I restriction modification DNA specificity" evidence="4">
    <location>
        <begin position="242"/>
        <end position="358"/>
    </location>
</feature>
<dbReference type="InterPro" id="IPR000055">
    <property type="entry name" value="Restrct_endonuc_typeI_TRD"/>
</dbReference>
<reference evidence="5" key="2">
    <citation type="submission" date="2021-04" db="EMBL/GenBank/DDBJ databases">
        <authorList>
            <person name="Gilroy R."/>
        </authorList>
    </citation>
    <scope>NUCLEOTIDE SEQUENCE</scope>
    <source>
        <strain evidence="5">5933</strain>
    </source>
</reference>
<dbReference type="InterPro" id="IPR044946">
    <property type="entry name" value="Restrct_endonuc_typeI_TRD_sf"/>
</dbReference>
<dbReference type="GO" id="GO:0004519">
    <property type="term" value="F:endonuclease activity"/>
    <property type="evidence" value="ECO:0007669"/>
    <property type="project" value="UniProtKB-KW"/>
</dbReference>
<dbReference type="GO" id="GO:0009307">
    <property type="term" value="P:DNA restriction-modification system"/>
    <property type="evidence" value="ECO:0007669"/>
    <property type="project" value="UniProtKB-KW"/>
</dbReference>